<reference evidence="3" key="1">
    <citation type="journal article" date="2019" name="Int. J. Syst. Evol. Microbiol.">
        <title>The Global Catalogue of Microorganisms (GCM) 10K type strain sequencing project: providing services to taxonomists for standard genome sequencing and annotation.</title>
        <authorList>
            <consortium name="The Broad Institute Genomics Platform"/>
            <consortium name="The Broad Institute Genome Sequencing Center for Infectious Disease"/>
            <person name="Wu L."/>
            <person name="Ma J."/>
        </authorList>
    </citation>
    <scope>NUCLEOTIDE SEQUENCE [LARGE SCALE GENOMIC DNA]</scope>
    <source>
        <strain evidence="3">KCTC 52368</strain>
    </source>
</reference>
<dbReference type="RefSeq" id="WP_377765073.1">
    <property type="nucleotide sequence ID" value="NZ_JBHULB010000005.1"/>
</dbReference>
<sequence>MKIFKTTILSIALLTGTTIIAQENNQAGVAKETTKKTYKLYQNGELIKNSVLIETTRNQAVMLDKKDRNKVNQDRILPPTAVVKTVKIDNDADEYYDEIIKFSYTTDEKTDFTLLSSKNDLMLVVEDGENITILENMTISMDEAMNSKKAYVFTTNDGNKVQLRVESFEKMNQKDSK</sequence>
<dbReference type="Proteomes" id="UP001597526">
    <property type="component" value="Unassembled WGS sequence"/>
</dbReference>
<gene>
    <name evidence="2" type="ORF">ACFSQJ_01815</name>
</gene>
<accession>A0ABW5MTJ1</accession>
<evidence type="ECO:0000256" key="1">
    <source>
        <dbReference type="SAM" id="SignalP"/>
    </source>
</evidence>
<comment type="caution">
    <text evidence="2">The sequence shown here is derived from an EMBL/GenBank/DDBJ whole genome shotgun (WGS) entry which is preliminary data.</text>
</comment>
<evidence type="ECO:0000313" key="3">
    <source>
        <dbReference type="Proteomes" id="UP001597526"/>
    </source>
</evidence>
<keyword evidence="3" id="KW-1185">Reference proteome</keyword>
<proteinExistence type="predicted"/>
<protein>
    <recommendedName>
        <fullName evidence="4">DUF4251 domain-containing protein</fullName>
    </recommendedName>
</protein>
<feature type="chain" id="PRO_5046952142" description="DUF4251 domain-containing protein" evidence="1">
    <location>
        <begin position="22"/>
        <end position="177"/>
    </location>
</feature>
<evidence type="ECO:0008006" key="4">
    <source>
        <dbReference type="Google" id="ProtNLM"/>
    </source>
</evidence>
<dbReference type="EMBL" id="JBHULB010000005">
    <property type="protein sequence ID" value="MFD2585646.1"/>
    <property type="molecule type" value="Genomic_DNA"/>
</dbReference>
<organism evidence="2 3">
    <name type="scientific">Croceitalea marina</name>
    <dbReference type="NCBI Taxonomy" id="1775166"/>
    <lineage>
        <taxon>Bacteria</taxon>
        <taxon>Pseudomonadati</taxon>
        <taxon>Bacteroidota</taxon>
        <taxon>Flavobacteriia</taxon>
        <taxon>Flavobacteriales</taxon>
        <taxon>Flavobacteriaceae</taxon>
        <taxon>Croceitalea</taxon>
    </lineage>
</organism>
<evidence type="ECO:0000313" key="2">
    <source>
        <dbReference type="EMBL" id="MFD2585646.1"/>
    </source>
</evidence>
<keyword evidence="1" id="KW-0732">Signal</keyword>
<feature type="signal peptide" evidence="1">
    <location>
        <begin position="1"/>
        <end position="21"/>
    </location>
</feature>
<name>A0ABW5MTJ1_9FLAO</name>